<dbReference type="InterPro" id="IPR011008">
    <property type="entry name" value="Dimeric_a/b-barrel"/>
</dbReference>
<evidence type="ECO:0000313" key="2">
    <source>
        <dbReference type="Proteomes" id="UP000006755"/>
    </source>
</evidence>
<dbReference type="SUPFAM" id="SSF54909">
    <property type="entry name" value="Dimeric alpha+beta barrel"/>
    <property type="match status" value="1"/>
</dbReference>
<name>K2JML3_9GAMM</name>
<dbReference type="Gene3D" id="3.30.70.100">
    <property type="match status" value="1"/>
</dbReference>
<accession>K2JML3</accession>
<dbReference type="EMBL" id="AMRI01000016">
    <property type="protein sequence ID" value="EKE71694.1"/>
    <property type="molecule type" value="Genomic_DNA"/>
</dbReference>
<dbReference type="AlphaFoldDB" id="K2JML3"/>
<protein>
    <recommendedName>
        <fullName evidence="3">RNA signal recognition particle 4.5S RNA</fullName>
    </recommendedName>
</protein>
<proteinExistence type="predicted"/>
<dbReference type="PIRSF" id="PIRSF007028">
    <property type="entry name" value="UCP007028"/>
    <property type="match status" value="1"/>
</dbReference>
<dbReference type="RefSeq" id="WP_008485151.1">
    <property type="nucleotide sequence ID" value="NZ_AMRI01000016.1"/>
</dbReference>
<dbReference type="InterPro" id="IPR009874">
    <property type="entry name" value="DUF1428"/>
</dbReference>
<dbReference type="Pfam" id="PF07237">
    <property type="entry name" value="DUF1428"/>
    <property type="match status" value="1"/>
</dbReference>
<dbReference type="OrthoDB" id="9792392at2"/>
<sequence length="121" mass="13392">MAYVDGFVVPVPKGKLDQYLALARQAGAVWMEHGALSYVEAVEEDVKDGELTSFPQAIKRQEGELVIFAWITFASRQARDSINAKVMADPRLAQMMDPSAPPFDGKRMFWGGFEVAVQLGQ</sequence>
<evidence type="ECO:0008006" key="3">
    <source>
        <dbReference type="Google" id="ProtNLM"/>
    </source>
</evidence>
<gene>
    <name evidence="1" type="ORF">B3C1_12184</name>
</gene>
<dbReference type="eggNOG" id="COG5507">
    <property type="taxonomic scope" value="Bacteria"/>
</dbReference>
<dbReference type="STRING" id="745411.B3C1_12184"/>
<dbReference type="Proteomes" id="UP000006755">
    <property type="component" value="Unassembled WGS sequence"/>
</dbReference>
<organism evidence="1 2">
    <name type="scientific">Gallaecimonas xiamenensis 3-C-1</name>
    <dbReference type="NCBI Taxonomy" id="745411"/>
    <lineage>
        <taxon>Bacteria</taxon>
        <taxon>Pseudomonadati</taxon>
        <taxon>Pseudomonadota</taxon>
        <taxon>Gammaproteobacteria</taxon>
        <taxon>Enterobacterales</taxon>
        <taxon>Gallaecimonadaceae</taxon>
        <taxon>Gallaecimonas</taxon>
    </lineage>
</organism>
<dbReference type="PATRIC" id="fig|745411.4.peg.2399"/>
<comment type="caution">
    <text evidence="1">The sequence shown here is derived from an EMBL/GenBank/DDBJ whole genome shotgun (WGS) entry which is preliminary data.</text>
</comment>
<evidence type="ECO:0000313" key="1">
    <source>
        <dbReference type="EMBL" id="EKE71694.1"/>
    </source>
</evidence>
<reference evidence="1 2" key="1">
    <citation type="journal article" date="2012" name="J. Bacteriol.">
        <title>Genome Sequence of Gallaecimonas xiamenensis Type Strain 3-C-1.</title>
        <authorList>
            <person name="Lai Q."/>
            <person name="Wang L."/>
            <person name="Wang W."/>
            <person name="Shao Z."/>
        </authorList>
    </citation>
    <scope>NUCLEOTIDE SEQUENCE [LARGE SCALE GENOMIC DNA]</scope>
    <source>
        <strain evidence="1 2">3-C-1</strain>
    </source>
</reference>
<keyword evidence="2" id="KW-1185">Reference proteome</keyword>